<organism evidence="1 2">
    <name type="scientific">Araneus ventricosus</name>
    <name type="common">Orbweaver spider</name>
    <name type="synonym">Epeira ventricosa</name>
    <dbReference type="NCBI Taxonomy" id="182803"/>
    <lineage>
        <taxon>Eukaryota</taxon>
        <taxon>Metazoa</taxon>
        <taxon>Ecdysozoa</taxon>
        <taxon>Arthropoda</taxon>
        <taxon>Chelicerata</taxon>
        <taxon>Arachnida</taxon>
        <taxon>Araneae</taxon>
        <taxon>Araneomorphae</taxon>
        <taxon>Entelegynae</taxon>
        <taxon>Araneoidea</taxon>
        <taxon>Araneidae</taxon>
        <taxon>Araneus</taxon>
    </lineage>
</organism>
<dbReference type="EMBL" id="BGPR01013902">
    <property type="protein sequence ID" value="GBN62746.1"/>
    <property type="molecule type" value="Genomic_DNA"/>
</dbReference>
<name>A0A4Y2QHJ3_ARAVE</name>
<protein>
    <submittedName>
        <fullName evidence="1">Uncharacterized protein</fullName>
    </submittedName>
</protein>
<proteinExistence type="predicted"/>
<dbReference type="AlphaFoldDB" id="A0A4Y2QHJ3"/>
<keyword evidence="2" id="KW-1185">Reference proteome</keyword>
<sequence length="119" mass="13437">MPFERFLEAYATQSLCLKVVPAQWGSARGADVFFGVKDIGCLYIKDIRQPIKITFGQHYKLVIGGTGLLARRTSRDWTSSAKRSSDRDIGTRWVRIQLKTSCHSISMAAGKMRDDLPER</sequence>
<evidence type="ECO:0000313" key="1">
    <source>
        <dbReference type="EMBL" id="GBN62746.1"/>
    </source>
</evidence>
<evidence type="ECO:0000313" key="2">
    <source>
        <dbReference type="Proteomes" id="UP000499080"/>
    </source>
</evidence>
<comment type="caution">
    <text evidence="1">The sequence shown here is derived from an EMBL/GenBank/DDBJ whole genome shotgun (WGS) entry which is preliminary data.</text>
</comment>
<dbReference type="Proteomes" id="UP000499080">
    <property type="component" value="Unassembled WGS sequence"/>
</dbReference>
<accession>A0A4Y2QHJ3</accession>
<reference evidence="1 2" key="1">
    <citation type="journal article" date="2019" name="Sci. Rep.">
        <title>Orb-weaving spider Araneus ventricosus genome elucidates the spidroin gene catalogue.</title>
        <authorList>
            <person name="Kono N."/>
            <person name="Nakamura H."/>
            <person name="Ohtoshi R."/>
            <person name="Moran D.A.P."/>
            <person name="Shinohara A."/>
            <person name="Yoshida Y."/>
            <person name="Fujiwara M."/>
            <person name="Mori M."/>
            <person name="Tomita M."/>
            <person name="Arakawa K."/>
        </authorList>
    </citation>
    <scope>NUCLEOTIDE SEQUENCE [LARGE SCALE GENOMIC DNA]</scope>
</reference>
<gene>
    <name evidence="1" type="ORF">AVEN_103747_1</name>
</gene>